<protein>
    <recommendedName>
        <fullName evidence="1">RNA-directed DNA polymerase</fullName>
        <ecNumber evidence="1">2.7.7.49</ecNumber>
    </recommendedName>
</protein>
<proteinExistence type="predicted"/>
<reference evidence="3" key="1">
    <citation type="submission" date="2024-04" db="EMBL/GenBank/DDBJ databases">
        <authorList>
            <consortium name="Molecular Ecology Group"/>
        </authorList>
    </citation>
    <scope>NUCLEOTIDE SEQUENCE</scope>
</reference>
<dbReference type="AlphaFoldDB" id="A0AAV2NBK4"/>
<evidence type="ECO:0000313" key="3">
    <source>
        <dbReference type="EMBL" id="CAL1677518.1"/>
    </source>
</evidence>
<gene>
    <name evidence="3" type="ORF">LPLAT_LOCUS3541</name>
</gene>
<dbReference type="InterPro" id="IPR041588">
    <property type="entry name" value="Integrase_H2C2"/>
</dbReference>
<dbReference type="Pfam" id="PF17921">
    <property type="entry name" value="Integrase_H2C2"/>
    <property type="match status" value="1"/>
</dbReference>
<evidence type="ECO:0000313" key="4">
    <source>
        <dbReference type="Proteomes" id="UP001497644"/>
    </source>
</evidence>
<organism evidence="3 4">
    <name type="scientific">Lasius platythorax</name>
    <dbReference type="NCBI Taxonomy" id="488582"/>
    <lineage>
        <taxon>Eukaryota</taxon>
        <taxon>Metazoa</taxon>
        <taxon>Ecdysozoa</taxon>
        <taxon>Arthropoda</taxon>
        <taxon>Hexapoda</taxon>
        <taxon>Insecta</taxon>
        <taxon>Pterygota</taxon>
        <taxon>Neoptera</taxon>
        <taxon>Endopterygota</taxon>
        <taxon>Hymenoptera</taxon>
        <taxon>Apocrita</taxon>
        <taxon>Aculeata</taxon>
        <taxon>Formicoidea</taxon>
        <taxon>Formicidae</taxon>
        <taxon>Formicinae</taxon>
        <taxon>Lasius</taxon>
        <taxon>Lasius</taxon>
    </lineage>
</organism>
<name>A0AAV2NBK4_9HYME</name>
<dbReference type="GO" id="GO:0003964">
    <property type="term" value="F:RNA-directed DNA polymerase activity"/>
    <property type="evidence" value="ECO:0007669"/>
    <property type="project" value="UniProtKB-EC"/>
</dbReference>
<evidence type="ECO:0000259" key="2">
    <source>
        <dbReference type="Pfam" id="PF17921"/>
    </source>
</evidence>
<dbReference type="PANTHER" id="PTHR37984">
    <property type="entry name" value="PROTEIN CBG26694"/>
    <property type="match status" value="1"/>
</dbReference>
<feature type="domain" description="Integrase zinc-binding" evidence="2">
    <location>
        <begin position="1"/>
        <end position="33"/>
    </location>
</feature>
<evidence type="ECO:0000256" key="1">
    <source>
        <dbReference type="ARBA" id="ARBA00012493"/>
    </source>
</evidence>
<sequence length="66" mass="7952">MKQLARRYCWWKNIDKDIENLVKACQPCALVKKNPQKVPIHAWDEPMDNFERIHIDYAGEFQGHHF</sequence>
<dbReference type="EMBL" id="OZ034836">
    <property type="protein sequence ID" value="CAL1677518.1"/>
    <property type="molecule type" value="Genomic_DNA"/>
</dbReference>
<dbReference type="InterPro" id="IPR050951">
    <property type="entry name" value="Retrovirus_Pol_polyprotein"/>
</dbReference>
<dbReference type="PANTHER" id="PTHR37984:SF5">
    <property type="entry name" value="PROTEIN NYNRIN-LIKE"/>
    <property type="match status" value="1"/>
</dbReference>
<keyword evidence="4" id="KW-1185">Reference proteome</keyword>
<dbReference type="EC" id="2.7.7.49" evidence="1"/>
<accession>A0AAV2NBK4</accession>
<dbReference type="Proteomes" id="UP001497644">
    <property type="component" value="Chromosome 13"/>
</dbReference>
<dbReference type="Gene3D" id="1.10.340.70">
    <property type="match status" value="1"/>
</dbReference>